<reference evidence="1" key="1">
    <citation type="journal article" date="2015" name="Nature">
        <title>Complex archaea that bridge the gap between prokaryotes and eukaryotes.</title>
        <authorList>
            <person name="Spang A."/>
            <person name="Saw J.H."/>
            <person name="Jorgensen S.L."/>
            <person name="Zaremba-Niedzwiedzka K."/>
            <person name="Martijn J."/>
            <person name="Lind A.E."/>
            <person name="van Eijk R."/>
            <person name="Schleper C."/>
            <person name="Guy L."/>
            <person name="Ettema T.J."/>
        </authorList>
    </citation>
    <scope>NUCLEOTIDE SEQUENCE</scope>
</reference>
<gene>
    <name evidence="1" type="ORF">LCGC14_0547880</name>
</gene>
<comment type="caution">
    <text evidence="1">The sequence shown here is derived from an EMBL/GenBank/DDBJ whole genome shotgun (WGS) entry which is preliminary data.</text>
</comment>
<accession>A0A0F9UCA3</accession>
<dbReference type="AlphaFoldDB" id="A0A0F9UCA3"/>
<name>A0A0F9UCA3_9ZZZZ</name>
<organism evidence="1">
    <name type="scientific">marine sediment metagenome</name>
    <dbReference type="NCBI Taxonomy" id="412755"/>
    <lineage>
        <taxon>unclassified sequences</taxon>
        <taxon>metagenomes</taxon>
        <taxon>ecological metagenomes</taxon>
    </lineage>
</organism>
<protein>
    <submittedName>
        <fullName evidence="1">Uncharacterized protein</fullName>
    </submittedName>
</protein>
<proteinExistence type="predicted"/>
<dbReference type="EMBL" id="LAZR01000746">
    <property type="protein sequence ID" value="KKN58881.1"/>
    <property type="molecule type" value="Genomic_DNA"/>
</dbReference>
<sequence length="36" mass="4227">MPNVQLETIFSHIEEFVFMTCLDCGESNNITRRGMY</sequence>
<evidence type="ECO:0000313" key="1">
    <source>
        <dbReference type="EMBL" id="KKN58881.1"/>
    </source>
</evidence>